<gene>
    <name evidence="1" type="ORF">FKW44_017368</name>
</gene>
<protein>
    <submittedName>
        <fullName evidence="1">Uncharacterized protein</fullName>
    </submittedName>
</protein>
<reference evidence="2" key="1">
    <citation type="submission" date="2021-01" db="EMBL/GenBank/DDBJ databases">
        <title>Caligus Genome Assembly.</title>
        <authorList>
            <person name="Gallardo-Escarate C."/>
        </authorList>
    </citation>
    <scope>NUCLEOTIDE SEQUENCE [LARGE SCALE GENOMIC DNA]</scope>
</reference>
<name>A0A7T8GSV1_CALRO</name>
<evidence type="ECO:0000313" key="1">
    <source>
        <dbReference type="EMBL" id="QQP37173.1"/>
    </source>
</evidence>
<dbReference type="Proteomes" id="UP000595437">
    <property type="component" value="Chromosome 12"/>
</dbReference>
<evidence type="ECO:0000313" key="2">
    <source>
        <dbReference type="Proteomes" id="UP000595437"/>
    </source>
</evidence>
<dbReference type="EMBL" id="CP045901">
    <property type="protein sequence ID" value="QQP37173.1"/>
    <property type="molecule type" value="Genomic_DNA"/>
</dbReference>
<dbReference type="AlphaFoldDB" id="A0A7T8GSV1"/>
<keyword evidence="2" id="KW-1185">Reference proteome</keyword>
<feature type="non-terminal residue" evidence="1">
    <location>
        <position position="1"/>
    </location>
</feature>
<accession>A0A7T8GSV1</accession>
<proteinExistence type="predicted"/>
<sequence>ILYGFVSKDPKLRLASKLIAKLNQFWRGPGSRTTKFPQGCGGGFKRIQYLRKHF</sequence>
<organism evidence="1 2">
    <name type="scientific">Caligus rogercresseyi</name>
    <name type="common">Sea louse</name>
    <dbReference type="NCBI Taxonomy" id="217165"/>
    <lineage>
        <taxon>Eukaryota</taxon>
        <taxon>Metazoa</taxon>
        <taxon>Ecdysozoa</taxon>
        <taxon>Arthropoda</taxon>
        <taxon>Crustacea</taxon>
        <taxon>Multicrustacea</taxon>
        <taxon>Hexanauplia</taxon>
        <taxon>Copepoda</taxon>
        <taxon>Siphonostomatoida</taxon>
        <taxon>Caligidae</taxon>
        <taxon>Caligus</taxon>
    </lineage>
</organism>